<dbReference type="Proteomes" id="UP000683557">
    <property type="component" value="Chromosome"/>
</dbReference>
<keyword evidence="1" id="KW-0812">Transmembrane</keyword>
<sequence>MGENVKVDEQSPERIREQIRHTESDITHTVHSLEERLSPRYLKRQGLRKAKLFAWQGIAKALDLAQRTTVQASLVGGSALLMLLGNSRVRERMNIRPGRKHVVEVHPVPAAVRAVGAGAMWLLMRKFGGGSGKGQAGKVSVSGLGLALSAAKAFLGGKRASEKSGSPREGKKVAWHGLATTIGAALGNYWYTHRTRRV</sequence>
<gene>
    <name evidence="2" type="ORF">KP004_13025</name>
</gene>
<dbReference type="InterPro" id="IPR022062">
    <property type="entry name" value="DUF3618"/>
</dbReference>
<name>A0ABX8J5Y9_9BACT</name>
<protein>
    <submittedName>
        <fullName evidence="2">DUF3618 domain-containing protein</fullName>
    </submittedName>
</protein>
<dbReference type="EMBL" id="CP076723">
    <property type="protein sequence ID" value="QWV92142.1"/>
    <property type="molecule type" value="Genomic_DNA"/>
</dbReference>
<dbReference type="RefSeq" id="WP_216798964.1">
    <property type="nucleotide sequence ID" value="NZ_CP076723.1"/>
</dbReference>
<keyword evidence="1" id="KW-1133">Transmembrane helix</keyword>
<organism evidence="2 3">
    <name type="scientific">Geomonas oryzisoli</name>
    <dbReference type="NCBI Taxonomy" id="2847992"/>
    <lineage>
        <taxon>Bacteria</taxon>
        <taxon>Pseudomonadati</taxon>
        <taxon>Thermodesulfobacteriota</taxon>
        <taxon>Desulfuromonadia</taxon>
        <taxon>Geobacterales</taxon>
        <taxon>Geobacteraceae</taxon>
        <taxon>Geomonas</taxon>
    </lineage>
</organism>
<reference evidence="2 3" key="1">
    <citation type="submission" date="2021-06" db="EMBL/GenBank/DDBJ databases">
        <title>Gemonas diversity in paddy soil.</title>
        <authorList>
            <person name="Liu G."/>
        </authorList>
    </citation>
    <scope>NUCLEOTIDE SEQUENCE [LARGE SCALE GENOMIC DNA]</scope>
    <source>
        <strain evidence="2 3">RG10</strain>
    </source>
</reference>
<evidence type="ECO:0000313" key="2">
    <source>
        <dbReference type="EMBL" id="QWV92142.1"/>
    </source>
</evidence>
<proteinExistence type="predicted"/>
<dbReference type="Pfam" id="PF12277">
    <property type="entry name" value="DUF3618"/>
    <property type="match status" value="1"/>
</dbReference>
<feature type="transmembrane region" description="Helical" evidence="1">
    <location>
        <begin position="173"/>
        <end position="191"/>
    </location>
</feature>
<accession>A0ABX8J5Y9</accession>
<keyword evidence="1" id="KW-0472">Membrane</keyword>
<evidence type="ECO:0000256" key="1">
    <source>
        <dbReference type="SAM" id="Phobius"/>
    </source>
</evidence>
<keyword evidence="3" id="KW-1185">Reference proteome</keyword>
<evidence type="ECO:0000313" key="3">
    <source>
        <dbReference type="Proteomes" id="UP000683557"/>
    </source>
</evidence>